<reference evidence="2 3" key="1">
    <citation type="submission" date="2014-08" db="EMBL/GenBank/DDBJ databases">
        <title>Porphyromonas gulae strain:COT-052_OH1451 Genome sequencing.</title>
        <authorList>
            <person name="Wallis C."/>
            <person name="Deusch O."/>
            <person name="O'Flynn C."/>
            <person name="Davis I."/>
            <person name="Jospin G."/>
            <person name="Darling A.E."/>
            <person name="Coil D.A."/>
            <person name="Alexiev A."/>
            <person name="Horsfall A."/>
            <person name="Kirkwood N."/>
            <person name="Harris S."/>
            <person name="Eisen J.A."/>
        </authorList>
    </citation>
    <scope>NUCLEOTIDE SEQUENCE [LARGE SCALE GENOMIC DNA]</scope>
    <source>
        <strain evidence="3">COT-052 OH1451</strain>
    </source>
</reference>
<dbReference type="STRING" id="111105.HR09_09560"/>
<dbReference type="Proteomes" id="UP000030130">
    <property type="component" value="Unassembled WGS sequence"/>
</dbReference>
<keyword evidence="1" id="KW-0732">Signal</keyword>
<dbReference type="PROSITE" id="PS51257">
    <property type="entry name" value="PROKAR_LIPOPROTEIN"/>
    <property type="match status" value="1"/>
</dbReference>
<evidence type="ECO:0000313" key="3">
    <source>
        <dbReference type="Proteomes" id="UP000030130"/>
    </source>
</evidence>
<evidence type="ECO:0000256" key="1">
    <source>
        <dbReference type="SAM" id="SignalP"/>
    </source>
</evidence>
<protein>
    <recommendedName>
        <fullName evidence="4">Lipoprotein</fullName>
    </recommendedName>
</protein>
<dbReference type="AlphaFoldDB" id="A0A0A2F5M5"/>
<dbReference type="RefSeq" id="WP_039420605.1">
    <property type="nucleotide sequence ID" value="NZ_JRAI01000038.1"/>
</dbReference>
<dbReference type="eggNOG" id="ENOG502ZCA6">
    <property type="taxonomic scope" value="Bacteria"/>
</dbReference>
<comment type="caution">
    <text evidence="2">The sequence shown here is derived from an EMBL/GenBank/DDBJ whole genome shotgun (WGS) entry which is preliminary data.</text>
</comment>
<dbReference type="Pfam" id="PF14092">
    <property type="entry name" value="DUF4270"/>
    <property type="match status" value="1"/>
</dbReference>
<dbReference type="OrthoDB" id="1110209at2"/>
<name>A0A0A2F5M5_9PORP</name>
<feature type="signal peptide" evidence="1">
    <location>
        <begin position="1"/>
        <end position="20"/>
    </location>
</feature>
<dbReference type="EMBL" id="JRAI01000038">
    <property type="protein sequence ID" value="KGN86321.1"/>
    <property type="molecule type" value="Genomic_DNA"/>
</dbReference>
<feature type="chain" id="PRO_5001987248" description="Lipoprotein" evidence="1">
    <location>
        <begin position="21"/>
        <end position="455"/>
    </location>
</feature>
<proteinExistence type="predicted"/>
<evidence type="ECO:0008006" key="4">
    <source>
        <dbReference type="Google" id="ProtNLM"/>
    </source>
</evidence>
<accession>A0A0A2F5M5</accession>
<sequence>MKRYFLLVFSLMAFLTVACDDDLSPIGGSIQPPSDPVSARVDTLEFSVKTIPMGDIYNRTNYTLLGDLTDPEYGDLKADYIMQFKSPRNFKFKYPPKDGKIDSVKLSINYDSWVGDSTALMKVSIYKINKAIPPSYYSTEELASLLDETQIIASQTFKAGNDSAFHRVRIPLPNEIGQKIYDLSVNNPSVFDTQESFYNNVLGGLYVTTTTGTGVVLSVYNTQMAIYYNYKVTADSTKTATETFVNTSESYQVNHIKNSQISHLLQENDSLSCVKSPAGVMTQLTISKEQFTDAFTSNLSSSLAWQIGEAQFNISASKPSEGLMLSPPSYLLLLPQDSVKNFFEQEQTELMQPRTAFLSTIYDIKRREYRFSNISRLLMEHIKNNTEKTPEGKPYINKDLVLVLLPVKRQTAGAGGSMYTSQLNNFMFPSGVKLLLGKKDKTARIGVYSMTYTDN</sequence>
<organism evidence="2 3">
    <name type="scientific">Porphyromonas gulae</name>
    <dbReference type="NCBI Taxonomy" id="111105"/>
    <lineage>
        <taxon>Bacteria</taxon>
        <taxon>Pseudomonadati</taxon>
        <taxon>Bacteroidota</taxon>
        <taxon>Bacteroidia</taxon>
        <taxon>Bacteroidales</taxon>
        <taxon>Porphyromonadaceae</taxon>
        <taxon>Porphyromonas</taxon>
    </lineage>
</organism>
<gene>
    <name evidence="2" type="ORF">HR08_03830</name>
</gene>
<dbReference type="InterPro" id="IPR025366">
    <property type="entry name" value="DUF4270"/>
</dbReference>
<evidence type="ECO:0000313" key="2">
    <source>
        <dbReference type="EMBL" id="KGN86321.1"/>
    </source>
</evidence>